<evidence type="ECO:0000313" key="3">
    <source>
        <dbReference type="EMBL" id="PHU36982.1"/>
    </source>
</evidence>
<reference evidence="3 4" key="1">
    <citation type="submission" date="2017-10" db="EMBL/GenBank/DDBJ databases">
        <title>Resolving the taxonomy of Roseburia spp., Eubacterium rectale and Agathobacter spp. through phylogenomic analysis.</title>
        <authorList>
            <person name="Sheridan P.O."/>
            <person name="Walker A.W."/>
            <person name="Duncan S.H."/>
            <person name="Scott K.P."/>
            <person name="Toole P.W.O."/>
            <person name="Luis P."/>
            <person name="Flint H.J."/>
        </authorList>
    </citation>
    <scope>NUCLEOTIDE SEQUENCE [LARGE SCALE GENOMIC DNA]</scope>
    <source>
        <strain evidence="3 4">JK623</strain>
    </source>
</reference>
<dbReference type="Pfam" id="PF02492">
    <property type="entry name" value="cobW"/>
    <property type="match status" value="1"/>
</dbReference>
<dbReference type="Proteomes" id="UP000224563">
    <property type="component" value="Unassembled WGS sequence"/>
</dbReference>
<sequence>METAVFLFAGFMDAGKTTGLLGALQRSYQPGDAKSIIICMEEGEETYPDQLLEAINAEVIYVEEKEEVTLEFWERIAQKEQPEKIFIEFNGMWNLKEFLEKPLPKQWYYSTVFSFVDAMTYALYLKNMRLIIMSPLSVSDVIIFNRCDESFPREDTRRAIKLLNPNAEVFFTRPDGTLESCSDILLESDKDGLLTISEELFCRWFVDTIEHTDRYYGKKVHFTGMVTRDLHASGKRFYLGRYVLICCPEDAQFVGFVAELADCDRSYDSGDGIGNENEVSEIKNGDWIEVEAVIKKGLMQDRQIVVLQITDWKHTPSPEDIYLYCQ</sequence>
<gene>
    <name evidence="3" type="ORF">CSX02_10340</name>
</gene>
<feature type="domain" description="CobW/HypB/UreG nucleotide-binding" evidence="1">
    <location>
        <begin position="5"/>
        <end position="169"/>
    </location>
</feature>
<dbReference type="Gene3D" id="3.40.50.300">
    <property type="entry name" value="P-loop containing nucleotide triphosphate hydrolases"/>
    <property type="match status" value="1"/>
</dbReference>
<evidence type="ECO:0000259" key="2">
    <source>
        <dbReference type="Pfam" id="PF21537"/>
    </source>
</evidence>
<keyword evidence="4" id="KW-1185">Reference proteome</keyword>
<dbReference type="InterPro" id="IPR003495">
    <property type="entry name" value="CobW/HypB/UreG_nucleotide-bd"/>
</dbReference>
<dbReference type="InterPro" id="IPR052955">
    <property type="entry name" value="UPF0703_membrane_permease"/>
</dbReference>
<dbReference type="EMBL" id="PDYG01000096">
    <property type="protein sequence ID" value="PHU36982.1"/>
    <property type="molecule type" value="Genomic_DNA"/>
</dbReference>
<comment type="caution">
    <text evidence="3">The sequence shown here is derived from an EMBL/GenBank/DDBJ whole genome shotgun (WGS) entry which is preliminary data.</text>
</comment>
<dbReference type="InterPro" id="IPR027417">
    <property type="entry name" value="P-loop_NTPase"/>
</dbReference>
<dbReference type="PANTHER" id="PTHR40047">
    <property type="entry name" value="UPF0703 PROTEIN YCGQ"/>
    <property type="match status" value="1"/>
</dbReference>
<proteinExistence type="predicted"/>
<accession>A0A2G3E131</accession>
<dbReference type="InterPro" id="IPR048447">
    <property type="entry name" value="DUF1980_C"/>
</dbReference>
<dbReference type="PANTHER" id="PTHR40047:SF1">
    <property type="entry name" value="UPF0703 PROTEIN YCGQ"/>
    <property type="match status" value="1"/>
</dbReference>
<dbReference type="SUPFAM" id="SSF52540">
    <property type="entry name" value="P-loop containing nucleoside triphosphate hydrolases"/>
    <property type="match status" value="1"/>
</dbReference>
<protein>
    <submittedName>
        <fullName evidence="3">Uncharacterized protein</fullName>
    </submittedName>
</protein>
<feature type="domain" description="DUF1980" evidence="2">
    <location>
        <begin position="185"/>
        <end position="262"/>
    </location>
</feature>
<organism evidence="3 4">
    <name type="scientific">Agathobacter ruminis</name>
    <dbReference type="NCBI Taxonomy" id="1712665"/>
    <lineage>
        <taxon>Bacteria</taxon>
        <taxon>Bacillati</taxon>
        <taxon>Bacillota</taxon>
        <taxon>Clostridia</taxon>
        <taxon>Lachnospirales</taxon>
        <taxon>Lachnospiraceae</taxon>
        <taxon>Agathobacter</taxon>
    </lineage>
</organism>
<feature type="domain" description="DUF1980" evidence="2">
    <location>
        <begin position="277"/>
        <end position="324"/>
    </location>
</feature>
<dbReference type="AlphaFoldDB" id="A0A2G3E131"/>
<evidence type="ECO:0000259" key="1">
    <source>
        <dbReference type="Pfam" id="PF02492"/>
    </source>
</evidence>
<dbReference type="RefSeq" id="WP_099386624.1">
    <property type="nucleotide sequence ID" value="NZ_JANSWH010000037.1"/>
</dbReference>
<evidence type="ECO:0000313" key="4">
    <source>
        <dbReference type="Proteomes" id="UP000224563"/>
    </source>
</evidence>
<reference evidence="3 4" key="2">
    <citation type="submission" date="2017-10" db="EMBL/GenBank/DDBJ databases">
        <authorList>
            <person name="Banno H."/>
            <person name="Chua N.-H."/>
        </authorList>
    </citation>
    <scope>NUCLEOTIDE SEQUENCE [LARGE SCALE GENOMIC DNA]</scope>
    <source>
        <strain evidence="3 4">JK623</strain>
    </source>
</reference>
<name>A0A2G3E131_9FIRM</name>
<dbReference type="Pfam" id="PF21537">
    <property type="entry name" value="DUF1980_C"/>
    <property type="match status" value="2"/>
</dbReference>